<name>A0A2H3CAL2_9AGAR</name>
<gene>
    <name evidence="2" type="ORF">ARMSODRAFT_220627</name>
</gene>
<evidence type="ECO:0000256" key="1">
    <source>
        <dbReference type="SAM" id="MobiDB-lite"/>
    </source>
</evidence>
<accession>A0A2H3CAL2</accession>
<evidence type="ECO:0000313" key="2">
    <source>
        <dbReference type="EMBL" id="PBK76282.1"/>
    </source>
</evidence>
<proteinExistence type="predicted"/>
<evidence type="ECO:0000313" key="3">
    <source>
        <dbReference type="Proteomes" id="UP000218334"/>
    </source>
</evidence>
<sequence length="115" mass="12530">MERRKAARQPPTTAGPASDNLLPSHVNDPVFLNITTFFYEPPFQSTIDAICDVEEQGTVSFRLIYSTGVASPVDSSLFTLLYSFFSLCVSGENAVHTCGLGDEDIPLNHLLTTGF</sequence>
<dbReference type="EMBL" id="KZ293416">
    <property type="protein sequence ID" value="PBK76282.1"/>
    <property type="molecule type" value="Genomic_DNA"/>
</dbReference>
<dbReference type="AlphaFoldDB" id="A0A2H3CAL2"/>
<organism evidence="2 3">
    <name type="scientific">Armillaria solidipes</name>
    <dbReference type="NCBI Taxonomy" id="1076256"/>
    <lineage>
        <taxon>Eukaryota</taxon>
        <taxon>Fungi</taxon>
        <taxon>Dikarya</taxon>
        <taxon>Basidiomycota</taxon>
        <taxon>Agaricomycotina</taxon>
        <taxon>Agaricomycetes</taxon>
        <taxon>Agaricomycetidae</taxon>
        <taxon>Agaricales</taxon>
        <taxon>Marasmiineae</taxon>
        <taxon>Physalacriaceae</taxon>
        <taxon>Armillaria</taxon>
    </lineage>
</organism>
<feature type="region of interest" description="Disordered" evidence="1">
    <location>
        <begin position="1"/>
        <end position="24"/>
    </location>
</feature>
<reference evidence="3" key="1">
    <citation type="journal article" date="2017" name="Nat. Ecol. Evol.">
        <title>Genome expansion and lineage-specific genetic innovations in the forest pathogenic fungi Armillaria.</title>
        <authorList>
            <person name="Sipos G."/>
            <person name="Prasanna A.N."/>
            <person name="Walter M.C."/>
            <person name="O'Connor E."/>
            <person name="Balint B."/>
            <person name="Krizsan K."/>
            <person name="Kiss B."/>
            <person name="Hess J."/>
            <person name="Varga T."/>
            <person name="Slot J."/>
            <person name="Riley R."/>
            <person name="Boka B."/>
            <person name="Rigling D."/>
            <person name="Barry K."/>
            <person name="Lee J."/>
            <person name="Mihaltcheva S."/>
            <person name="LaButti K."/>
            <person name="Lipzen A."/>
            <person name="Waldron R."/>
            <person name="Moloney N.M."/>
            <person name="Sperisen C."/>
            <person name="Kredics L."/>
            <person name="Vagvoelgyi C."/>
            <person name="Patrignani A."/>
            <person name="Fitzpatrick D."/>
            <person name="Nagy I."/>
            <person name="Doyle S."/>
            <person name="Anderson J.B."/>
            <person name="Grigoriev I.V."/>
            <person name="Gueldener U."/>
            <person name="Muensterkoetter M."/>
            <person name="Nagy L.G."/>
        </authorList>
    </citation>
    <scope>NUCLEOTIDE SEQUENCE [LARGE SCALE GENOMIC DNA]</scope>
    <source>
        <strain evidence="3">28-4</strain>
    </source>
</reference>
<keyword evidence="3" id="KW-1185">Reference proteome</keyword>
<dbReference type="Proteomes" id="UP000218334">
    <property type="component" value="Unassembled WGS sequence"/>
</dbReference>
<protein>
    <submittedName>
        <fullName evidence="2">Uncharacterized protein</fullName>
    </submittedName>
</protein>